<dbReference type="PROSITE" id="PS00107">
    <property type="entry name" value="PROTEIN_KINASE_ATP"/>
    <property type="match status" value="1"/>
</dbReference>
<dbReference type="SUPFAM" id="SSF56112">
    <property type="entry name" value="Protein kinase-like (PK-like)"/>
    <property type="match status" value="4"/>
</dbReference>
<dbReference type="Gene3D" id="1.10.510.10">
    <property type="entry name" value="Transferase(Phosphotransferase) domain 1"/>
    <property type="match status" value="2"/>
</dbReference>
<feature type="domain" description="Protein kinase" evidence="2">
    <location>
        <begin position="256"/>
        <end position="480"/>
    </location>
</feature>
<organism evidence="3 4">
    <name type="scientific">Fraxinus pennsylvanica</name>
    <dbReference type="NCBI Taxonomy" id="56036"/>
    <lineage>
        <taxon>Eukaryota</taxon>
        <taxon>Viridiplantae</taxon>
        <taxon>Streptophyta</taxon>
        <taxon>Embryophyta</taxon>
        <taxon>Tracheophyta</taxon>
        <taxon>Spermatophyta</taxon>
        <taxon>Magnoliopsida</taxon>
        <taxon>eudicotyledons</taxon>
        <taxon>Gunneridae</taxon>
        <taxon>Pentapetalae</taxon>
        <taxon>asterids</taxon>
        <taxon>lamiids</taxon>
        <taxon>Lamiales</taxon>
        <taxon>Oleaceae</taxon>
        <taxon>Oleeae</taxon>
        <taxon>Fraxinus</taxon>
    </lineage>
</organism>
<dbReference type="GO" id="GO:0005524">
    <property type="term" value="F:ATP binding"/>
    <property type="evidence" value="ECO:0007669"/>
    <property type="project" value="UniProtKB-UniRule"/>
</dbReference>
<dbReference type="PANTHER" id="PTHR27006">
    <property type="entry name" value="PROMASTIGOTE SURFACE ANTIGEN PROTEIN PSA"/>
    <property type="match status" value="1"/>
</dbReference>
<evidence type="ECO:0000313" key="4">
    <source>
        <dbReference type="Proteomes" id="UP000834106"/>
    </source>
</evidence>
<name>A0AAD1YVW5_9LAMI</name>
<reference evidence="3" key="1">
    <citation type="submission" date="2023-05" db="EMBL/GenBank/DDBJ databases">
        <authorList>
            <person name="Huff M."/>
        </authorList>
    </citation>
    <scope>NUCLEOTIDE SEQUENCE</scope>
</reference>
<evidence type="ECO:0000259" key="2">
    <source>
        <dbReference type="PROSITE" id="PS50011"/>
    </source>
</evidence>
<dbReference type="Proteomes" id="UP000834106">
    <property type="component" value="Chromosome 3"/>
</dbReference>
<dbReference type="PANTHER" id="PTHR27006:SF606">
    <property type="entry name" value="INTERLEUKIN-1 RECEPTOR-ASSOCIATED KINASE 4"/>
    <property type="match status" value="1"/>
</dbReference>
<accession>A0AAD1YVW5</accession>
<dbReference type="FunFam" id="3.30.200.20:FF:000466">
    <property type="entry name" value="Putative LRR receptor-like serine/threonine-protein kinase"/>
    <property type="match status" value="1"/>
</dbReference>
<dbReference type="InterPro" id="IPR011009">
    <property type="entry name" value="Kinase-like_dom_sf"/>
</dbReference>
<sequence>MAEIAAATNNFSLPNKIGEGGFGSVHKGLLSTGQKARPTWNEGKALEFLEKSMKVLCERPALDRRVEEDEQSLTIWAQDCISKGEIDRLVAPSLRPQISPESLTTFLEVANRCLHDEPNKRPTMAQVVVQLESALEQQSSALERTSSDSVMPCSGETPYSISVEIEEISSVDEQNMPLSLTKGSKMIQNAEPSGRGAQMYKRNKNAYKLPRFWPWNALWKRANITKKNHSSIPEYFGEGELHRFDLAEIAAATKNFSLPNRIGDGGFGGVYKGLLSTGQKVAVKRRAWDGYEFKSEVLRLSKIQHQNIIKVLGYCIHGDETIIVFDLMENKSLDAHLFGETRHELGWTIRFKIIIEIVSGRRINRPFSDLIQCAWTTWNEGKALEFLDKSMKGEFPADEALRCIQIGLLCVQELPGDRPTMQSVLEMLEGEVPSLPQPLPPPYVKTQPLPPPYFETYSGLKTSTHIDSTNEVTITQLECR</sequence>
<keyword evidence="4" id="KW-1185">Reference proteome</keyword>
<proteinExistence type="predicted"/>
<dbReference type="EMBL" id="OU503038">
    <property type="protein sequence ID" value="CAI9758309.1"/>
    <property type="molecule type" value="Genomic_DNA"/>
</dbReference>
<dbReference type="Pfam" id="PF07714">
    <property type="entry name" value="PK_Tyr_Ser-Thr"/>
    <property type="match status" value="1"/>
</dbReference>
<dbReference type="InterPro" id="IPR001245">
    <property type="entry name" value="Ser-Thr/Tyr_kinase_cat_dom"/>
</dbReference>
<dbReference type="AlphaFoldDB" id="A0AAD1YVW5"/>
<dbReference type="Gene3D" id="3.30.200.20">
    <property type="entry name" value="Phosphorylase Kinase, domain 1"/>
    <property type="match status" value="2"/>
</dbReference>
<gene>
    <name evidence="3" type="ORF">FPE_LOCUS5739</name>
</gene>
<dbReference type="InterPro" id="IPR017441">
    <property type="entry name" value="Protein_kinase_ATP_BS"/>
</dbReference>
<dbReference type="PROSITE" id="PS50011">
    <property type="entry name" value="PROTEIN_KINASE_DOM"/>
    <property type="match status" value="1"/>
</dbReference>
<dbReference type="GO" id="GO:0004672">
    <property type="term" value="F:protein kinase activity"/>
    <property type="evidence" value="ECO:0007669"/>
    <property type="project" value="InterPro"/>
</dbReference>
<keyword evidence="1" id="KW-0547">Nucleotide-binding</keyword>
<evidence type="ECO:0000256" key="1">
    <source>
        <dbReference type="PROSITE-ProRule" id="PRU10141"/>
    </source>
</evidence>
<protein>
    <recommendedName>
        <fullName evidence="2">Protein kinase domain-containing protein</fullName>
    </recommendedName>
</protein>
<evidence type="ECO:0000313" key="3">
    <source>
        <dbReference type="EMBL" id="CAI9758309.1"/>
    </source>
</evidence>
<keyword evidence="1" id="KW-0067">ATP-binding</keyword>
<feature type="binding site" evidence="1">
    <location>
        <position position="284"/>
    </location>
    <ligand>
        <name>ATP</name>
        <dbReference type="ChEBI" id="CHEBI:30616"/>
    </ligand>
</feature>
<dbReference type="InterPro" id="IPR000719">
    <property type="entry name" value="Prot_kinase_dom"/>
</dbReference>